<dbReference type="AlphaFoldDB" id="A0A8W7PY47"/>
<dbReference type="InterPro" id="IPR008638">
    <property type="entry name" value="FhaB/CdiA-like_TPS"/>
</dbReference>
<organism evidence="2">
    <name type="scientific">Anopheles coluzzii</name>
    <name type="common">African malaria mosquito</name>
    <dbReference type="NCBI Taxonomy" id="1518534"/>
    <lineage>
        <taxon>Eukaryota</taxon>
        <taxon>Metazoa</taxon>
        <taxon>Ecdysozoa</taxon>
        <taxon>Arthropoda</taxon>
        <taxon>Hexapoda</taxon>
        <taxon>Insecta</taxon>
        <taxon>Pterygota</taxon>
        <taxon>Neoptera</taxon>
        <taxon>Endopterygota</taxon>
        <taxon>Diptera</taxon>
        <taxon>Nematocera</taxon>
        <taxon>Culicoidea</taxon>
        <taxon>Culicidae</taxon>
        <taxon>Anophelinae</taxon>
        <taxon>Anopheles</taxon>
    </lineage>
</organism>
<proteinExistence type="predicted"/>
<dbReference type="Pfam" id="PF05860">
    <property type="entry name" value="TPS"/>
    <property type="match status" value="1"/>
</dbReference>
<dbReference type="SUPFAM" id="SSF51126">
    <property type="entry name" value="Pectin lyase-like"/>
    <property type="match status" value="1"/>
</dbReference>
<accession>A0A8W7PY47</accession>
<dbReference type="InterPro" id="IPR011050">
    <property type="entry name" value="Pectin_lyase_fold/virulence"/>
</dbReference>
<name>A0A8W7PY47_ANOCL</name>
<protein>
    <recommendedName>
        <fullName evidence="1">Filamentous haemagglutinin FhaB/tRNA nuclease CdiA-like TPS domain-containing protein</fullName>
    </recommendedName>
</protein>
<dbReference type="SMART" id="SM00912">
    <property type="entry name" value="Haemagg_act"/>
    <property type="match status" value="1"/>
</dbReference>
<sequence length="193" mass="19209">LMAWGAVAHATIIASAPPLGGPAVNAGANGSTVVNINAAGKGGVSHNIYTQFDVDRGGVVLNNSAANSTTQLSGVIAGNANMAGGSASIILNEVNSTKASQLNGMMEVAGQKAQVIVANPSGITCSGCGFINTERATLTTGKPQVANGSLLGYTVEKGTIVVNGNGLNAADTTYTDVIARAVQINADIRAKDL</sequence>
<feature type="domain" description="Filamentous haemagglutinin FhaB/tRNA nuclease CdiA-like TPS" evidence="1">
    <location>
        <begin position="28"/>
        <end position="148"/>
    </location>
</feature>
<evidence type="ECO:0000259" key="1">
    <source>
        <dbReference type="SMART" id="SM00912"/>
    </source>
</evidence>
<dbReference type="Gene3D" id="2.160.20.10">
    <property type="entry name" value="Single-stranded right-handed beta-helix, Pectin lyase-like"/>
    <property type="match status" value="1"/>
</dbReference>
<dbReference type="NCBIfam" id="TIGR01901">
    <property type="entry name" value="adhes_NPXG"/>
    <property type="match status" value="1"/>
</dbReference>
<reference evidence="2" key="1">
    <citation type="submission" date="2022-08" db="UniProtKB">
        <authorList>
            <consortium name="EnsemblMetazoa"/>
        </authorList>
    </citation>
    <scope>IDENTIFICATION</scope>
</reference>
<dbReference type="Proteomes" id="UP000075882">
    <property type="component" value="Unassembled WGS sequence"/>
</dbReference>
<evidence type="ECO:0000313" key="2">
    <source>
        <dbReference type="EnsemblMetazoa" id="ACOM039326-PA.1"/>
    </source>
</evidence>
<dbReference type="InterPro" id="IPR012334">
    <property type="entry name" value="Pectin_lyas_fold"/>
</dbReference>
<dbReference type="EnsemblMetazoa" id="ACOM039326-RA">
    <property type="protein sequence ID" value="ACOM039326-PA.1"/>
    <property type="gene ID" value="ACOM039326"/>
</dbReference>